<accession>A0A5C3NW32</accession>
<reference evidence="1 2" key="1">
    <citation type="journal article" date="2019" name="Nat. Ecol. Evol.">
        <title>Megaphylogeny resolves global patterns of mushroom evolution.</title>
        <authorList>
            <person name="Varga T."/>
            <person name="Krizsan K."/>
            <person name="Foldi C."/>
            <person name="Dima B."/>
            <person name="Sanchez-Garcia M."/>
            <person name="Sanchez-Ramirez S."/>
            <person name="Szollosi G.J."/>
            <person name="Szarkandi J.G."/>
            <person name="Papp V."/>
            <person name="Albert L."/>
            <person name="Andreopoulos W."/>
            <person name="Angelini C."/>
            <person name="Antonin V."/>
            <person name="Barry K.W."/>
            <person name="Bougher N.L."/>
            <person name="Buchanan P."/>
            <person name="Buyck B."/>
            <person name="Bense V."/>
            <person name="Catcheside P."/>
            <person name="Chovatia M."/>
            <person name="Cooper J."/>
            <person name="Damon W."/>
            <person name="Desjardin D."/>
            <person name="Finy P."/>
            <person name="Geml J."/>
            <person name="Haridas S."/>
            <person name="Hughes K."/>
            <person name="Justo A."/>
            <person name="Karasinski D."/>
            <person name="Kautmanova I."/>
            <person name="Kiss B."/>
            <person name="Kocsube S."/>
            <person name="Kotiranta H."/>
            <person name="LaButti K.M."/>
            <person name="Lechner B.E."/>
            <person name="Liimatainen K."/>
            <person name="Lipzen A."/>
            <person name="Lukacs Z."/>
            <person name="Mihaltcheva S."/>
            <person name="Morgado L.N."/>
            <person name="Niskanen T."/>
            <person name="Noordeloos M.E."/>
            <person name="Ohm R.A."/>
            <person name="Ortiz-Santana B."/>
            <person name="Ovrebo C."/>
            <person name="Racz N."/>
            <person name="Riley R."/>
            <person name="Savchenko A."/>
            <person name="Shiryaev A."/>
            <person name="Soop K."/>
            <person name="Spirin V."/>
            <person name="Szebenyi C."/>
            <person name="Tomsovsky M."/>
            <person name="Tulloss R.E."/>
            <person name="Uehling J."/>
            <person name="Grigoriev I.V."/>
            <person name="Vagvolgyi C."/>
            <person name="Papp T."/>
            <person name="Martin F.M."/>
            <person name="Miettinen O."/>
            <person name="Hibbett D.S."/>
            <person name="Nagy L.G."/>
        </authorList>
    </citation>
    <scope>NUCLEOTIDE SEQUENCE [LARGE SCALE GENOMIC DNA]</scope>
    <source>
        <strain evidence="1 2">HHB13444</strain>
    </source>
</reference>
<organism evidence="1 2">
    <name type="scientific">Polyporus arcularius HHB13444</name>
    <dbReference type="NCBI Taxonomy" id="1314778"/>
    <lineage>
        <taxon>Eukaryota</taxon>
        <taxon>Fungi</taxon>
        <taxon>Dikarya</taxon>
        <taxon>Basidiomycota</taxon>
        <taxon>Agaricomycotina</taxon>
        <taxon>Agaricomycetes</taxon>
        <taxon>Polyporales</taxon>
        <taxon>Polyporaceae</taxon>
        <taxon>Polyporus</taxon>
    </lineage>
</organism>
<keyword evidence="2" id="KW-1185">Reference proteome</keyword>
<dbReference type="InParanoid" id="A0A5C3NW32"/>
<evidence type="ECO:0000313" key="1">
    <source>
        <dbReference type="EMBL" id="TFK80737.1"/>
    </source>
</evidence>
<protein>
    <submittedName>
        <fullName evidence="1">Uncharacterized protein</fullName>
    </submittedName>
</protein>
<name>A0A5C3NW32_9APHY</name>
<gene>
    <name evidence="1" type="ORF">K466DRAFT_569465</name>
</gene>
<dbReference type="Proteomes" id="UP000308197">
    <property type="component" value="Unassembled WGS sequence"/>
</dbReference>
<proteinExistence type="predicted"/>
<sequence>MADSLPLQTSADSHSSPDLGAIIGVLRPLLAAAARLANGARIPDYIHLTDSVVQLCLNTPVIRALPSEKQREVVNFITSYISLLTLRPLPSSSPVECVFSTGAAHVRVHAQQDSRPEATDAWVSRHGVYIPHRPASLVYPLGVMLYPITHDLADDTSDSDMPDLVDID</sequence>
<dbReference type="EMBL" id="ML211716">
    <property type="protein sequence ID" value="TFK80737.1"/>
    <property type="molecule type" value="Genomic_DNA"/>
</dbReference>
<evidence type="ECO:0000313" key="2">
    <source>
        <dbReference type="Proteomes" id="UP000308197"/>
    </source>
</evidence>
<dbReference type="AlphaFoldDB" id="A0A5C3NW32"/>